<dbReference type="AlphaFoldDB" id="A0A8C9A5A2"/>
<evidence type="ECO:0000313" key="2">
    <source>
        <dbReference type="Ensembl" id="ENSPSMP00000024674.1"/>
    </source>
</evidence>
<protein>
    <recommendedName>
        <fullName evidence="1">KRAB domain-containing protein</fullName>
    </recommendedName>
</protein>
<dbReference type="PANTHER" id="PTHR23232:SF133">
    <property type="entry name" value="RIKEN CDNA 1700020N01 GENE"/>
    <property type="match status" value="1"/>
</dbReference>
<evidence type="ECO:0000259" key="1">
    <source>
        <dbReference type="PROSITE" id="PS50805"/>
    </source>
</evidence>
<dbReference type="PANTHER" id="PTHR23232">
    <property type="entry name" value="KRAB DOMAIN C2H2 ZINC FINGER"/>
    <property type="match status" value="1"/>
</dbReference>
<dbReference type="Proteomes" id="UP000694414">
    <property type="component" value="Unplaced"/>
</dbReference>
<dbReference type="Ensembl" id="ENSPSMT00000028618.1">
    <property type="protein sequence ID" value="ENSPSMP00000024674.1"/>
    <property type="gene ID" value="ENSPSMG00000017384.1"/>
</dbReference>
<dbReference type="Pfam" id="PF01352">
    <property type="entry name" value="KRAB"/>
    <property type="match status" value="1"/>
</dbReference>
<sequence>LPSPAPPPSAKEEWGHLDEAQRSLYRDVMLENMALLSSLGKALTPTQCPRHRWACVFLLLPKCGSAFPVVRSSVLLLPFLVSWCMCCGSQGWAVCSVPLFLPAPFPAGVSLKRKGSGVRNLEVVMQIPPALSPWSG</sequence>
<evidence type="ECO:0000313" key="3">
    <source>
        <dbReference type="Proteomes" id="UP000694414"/>
    </source>
</evidence>
<dbReference type="SMART" id="SM00349">
    <property type="entry name" value="KRAB"/>
    <property type="match status" value="1"/>
</dbReference>
<dbReference type="SUPFAM" id="SSF109640">
    <property type="entry name" value="KRAB domain (Kruppel-associated box)"/>
    <property type="match status" value="1"/>
</dbReference>
<keyword evidence="3" id="KW-1185">Reference proteome</keyword>
<dbReference type="InterPro" id="IPR036051">
    <property type="entry name" value="KRAB_dom_sf"/>
</dbReference>
<dbReference type="InterPro" id="IPR001909">
    <property type="entry name" value="KRAB"/>
</dbReference>
<organism evidence="2 3">
    <name type="scientific">Prolemur simus</name>
    <name type="common">Greater bamboo lemur</name>
    <name type="synonym">Hapalemur simus</name>
    <dbReference type="NCBI Taxonomy" id="1328070"/>
    <lineage>
        <taxon>Eukaryota</taxon>
        <taxon>Metazoa</taxon>
        <taxon>Chordata</taxon>
        <taxon>Craniata</taxon>
        <taxon>Vertebrata</taxon>
        <taxon>Euteleostomi</taxon>
        <taxon>Mammalia</taxon>
        <taxon>Eutheria</taxon>
        <taxon>Euarchontoglires</taxon>
        <taxon>Primates</taxon>
        <taxon>Strepsirrhini</taxon>
        <taxon>Lemuriformes</taxon>
        <taxon>Lemuridae</taxon>
        <taxon>Prolemur</taxon>
    </lineage>
</organism>
<reference evidence="2" key="2">
    <citation type="submission" date="2025-09" db="UniProtKB">
        <authorList>
            <consortium name="Ensembl"/>
        </authorList>
    </citation>
    <scope>IDENTIFICATION</scope>
</reference>
<proteinExistence type="predicted"/>
<dbReference type="PROSITE" id="PS50805">
    <property type="entry name" value="KRAB"/>
    <property type="match status" value="1"/>
</dbReference>
<dbReference type="Gene3D" id="6.10.140.140">
    <property type="match status" value="1"/>
</dbReference>
<name>A0A8C9A5A2_PROSS</name>
<reference evidence="2" key="1">
    <citation type="submission" date="2025-08" db="UniProtKB">
        <authorList>
            <consortium name="Ensembl"/>
        </authorList>
    </citation>
    <scope>IDENTIFICATION</scope>
</reference>
<dbReference type="CDD" id="cd07765">
    <property type="entry name" value="KRAB_A-box"/>
    <property type="match status" value="1"/>
</dbReference>
<dbReference type="GO" id="GO:0006355">
    <property type="term" value="P:regulation of DNA-templated transcription"/>
    <property type="evidence" value="ECO:0007669"/>
    <property type="project" value="InterPro"/>
</dbReference>
<feature type="domain" description="KRAB" evidence="1">
    <location>
        <begin position="1"/>
        <end position="104"/>
    </location>
</feature>
<dbReference type="InterPro" id="IPR050169">
    <property type="entry name" value="Krueppel_C2H2_ZnF"/>
</dbReference>
<accession>A0A8C9A5A2</accession>